<evidence type="ECO:0000256" key="1">
    <source>
        <dbReference type="ARBA" id="ARBA00022448"/>
    </source>
</evidence>
<keyword evidence="3" id="KW-1133">Transmembrane helix</keyword>
<reference evidence="5" key="1">
    <citation type="submission" date="2021-02" db="EMBL/GenBank/DDBJ databases">
        <authorList>
            <person name="Nowell W R."/>
        </authorList>
    </citation>
    <scope>NUCLEOTIDE SEQUENCE</scope>
</reference>
<dbReference type="InterPro" id="IPR050835">
    <property type="entry name" value="ABC_transporter_sub-D"/>
</dbReference>
<dbReference type="EMBL" id="CAJNON010003942">
    <property type="protein sequence ID" value="CAF1527752.1"/>
    <property type="molecule type" value="Genomic_DNA"/>
</dbReference>
<evidence type="ECO:0000256" key="3">
    <source>
        <dbReference type="ARBA" id="ARBA00022989"/>
    </source>
</evidence>
<feature type="non-terminal residue" evidence="5">
    <location>
        <position position="98"/>
    </location>
</feature>
<dbReference type="GO" id="GO:0005524">
    <property type="term" value="F:ATP binding"/>
    <property type="evidence" value="ECO:0007669"/>
    <property type="project" value="TreeGrafter"/>
</dbReference>
<feature type="non-terminal residue" evidence="5">
    <location>
        <position position="1"/>
    </location>
</feature>
<organism evidence="5 6">
    <name type="scientific">Adineta steineri</name>
    <dbReference type="NCBI Taxonomy" id="433720"/>
    <lineage>
        <taxon>Eukaryota</taxon>
        <taxon>Metazoa</taxon>
        <taxon>Spiralia</taxon>
        <taxon>Gnathifera</taxon>
        <taxon>Rotifera</taxon>
        <taxon>Eurotatoria</taxon>
        <taxon>Bdelloidea</taxon>
        <taxon>Adinetida</taxon>
        <taxon>Adinetidae</taxon>
        <taxon>Adineta</taxon>
    </lineage>
</organism>
<dbReference type="PANTHER" id="PTHR11384">
    <property type="entry name" value="ATP-BINDING CASSETTE, SUB-FAMILY D MEMBER"/>
    <property type="match status" value="1"/>
</dbReference>
<dbReference type="Proteomes" id="UP000663891">
    <property type="component" value="Unassembled WGS sequence"/>
</dbReference>
<accession>A0A815UZL9</accession>
<dbReference type="AlphaFoldDB" id="A0A815UZL9"/>
<keyword evidence="2" id="KW-0812">Transmembrane</keyword>
<gene>
    <name evidence="5" type="ORF">VCS650_LOCUS43560</name>
</gene>
<sequence length="98" mass="11346">DSGVGKTSLFRILHSIWPVNIHGSFSYNTSHSFLLPQRPYFTNQSLHDELSYPNVQNSITITRQTQIEHLLGQWDLSHILDCVESSVFICPEYPWQDL</sequence>
<evidence type="ECO:0000256" key="2">
    <source>
        <dbReference type="ARBA" id="ARBA00022692"/>
    </source>
</evidence>
<dbReference type="GO" id="GO:0015910">
    <property type="term" value="P:long-chain fatty acid import into peroxisome"/>
    <property type="evidence" value="ECO:0007669"/>
    <property type="project" value="TreeGrafter"/>
</dbReference>
<evidence type="ECO:0000256" key="4">
    <source>
        <dbReference type="ARBA" id="ARBA00023136"/>
    </source>
</evidence>
<dbReference type="OrthoDB" id="422637at2759"/>
<dbReference type="GO" id="GO:0005778">
    <property type="term" value="C:peroxisomal membrane"/>
    <property type="evidence" value="ECO:0007669"/>
    <property type="project" value="TreeGrafter"/>
</dbReference>
<evidence type="ECO:0000313" key="6">
    <source>
        <dbReference type="Proteomes" id="UP000663891"/>
    </source>
</evidence>
<keyword evidence="1" id="KW-0813">Transport</keyword>
<dbReference type="PANTHER" id="PTHR11384:SF59">
    <property type="entry name" value="LYSOSOMAL COBALAMIN TRANSPORTER ABCD4"/>
    <property type="match status" value="1"/>
</dbReference>
<protein>
    <submittedName>
        <fullName evidence="5">Uncharacterized protein</fullName>
    </submittedName>
</protein>
<dbReference type="GO" id="GO:0042626">
    <property type="term" value="F:ATPase-coupled transmembrane transporter activity"/>
    <property type="evidence" value="ECO:0007669"/>
    <property type="project" value="TreeGrafter"/>
</dbReference>
<dbReference type="GO" id="GO:0042760">
    <property type="term" value="P:very long-chain fatty acid catabolic process"/>
    <property type="evidence" value="ECO:0007669"/>
    <property type="project" value="TreeGrafter"/>
</dbReference>
<keyword evidence="4" id="KW-0472">Membrane</keyword>
<dbReference type="GO" id="GO:0006635">
    <property type="term" value="P:fatty acid beta-oxidation"/>
    <property type="evidence" value="ECO:0007669"/>
    <property type="project" value="TreeGrafter"/>
</dbReference>
<proteinExistence type="predicted"/>
<dbReference type="GO" id="GO:0007031">
    <property type="term" value="P:peroxisome organization"/>
    <property type="evidence" value="ECO:0007669"/>
    <property type="project" value="TreeGrafter"/>
</dbReference>
<dbReference type="GO" id="GO:0005324">
    <property type="term" value="F:long-chain fatty acid transmembrane transporter activity"/>
    <property type="evidence" value="ECO:0007669"/>
    <property type="project" value="TreeGrafter"/>
</dbReference>
<comment type="caution">
    <text evidence="5">The sequence shown here is derived from an EMBL/GenBank/DDBJ whole genome shotgun (WGS) entry which is preliminary data.</text>
</comment>
<evidence type="ECO:0000313" key="5">
    <source>
        <dbReference type="EMBL" id="CAF1527752.1"/>
    </source>
</evidence>
<name>A0A815UZL9_9BILA</name>